<accession>A0ABV6FXQ0</accession>
<comment type="pathway">
    <text evidence="5">Amino-acid degradation; L-histidine degradation into L-glutamate; L-glutamate from N-formimidoyl-L-glutamate (hydrolase route): step 1/1.</text>
</comment>
<feature type="binding site" evidence="5">
    <location>
        <position position="158"/>
    </location>
    <ligand>
        <name>Mn(2+)</name>
        <dbReference type="ChEBI" id="CHEBI:29035"/>
        <label>2</label>
    </ligand>
</feature>
<protein>
    <recommendedName>
        <fullName evidence="5 6">Formimidoylglutamase</fullName>
        <ecNumber evidence="5 6">3.5.3.8</ecNumber>
    </recommendedName>
    <alternativeName>
        <fullName evidence="5">Formiminoglutamase</fullName>
    </alternativeName>
    <alternativeName>
        <fullName evidence="5">Formiminoglutamate hydrolase</fullName>
    </alternativeName>
</protein>
<dbReference type="Proteomes" id="UP001589797">
    <property type="component" value="Unassembled WGS sequence"/>
</dbReference>
<dbReference type="InterPro" id="IPR005923">
    <property type="entry name" value="HutG"/>
</dbReference>
<feature type="binding site" evidence="5">
    <location>
        <position position="246"/>
    </location>
    <ligand>
        <name>Mn(2+)</name>
        <dbReference type="ChEBI" id="CHEBI:29035"/>
        <label>2</label>
    </ligand>
</feature>
<feature type="binding site" evidence="5">
    <location>
        <position position="156"/>
    </location>
    <ligand>
        <name>Mn(2+)</name>
        <dbReference type="ChEBI" id="CHEBI:29035"/>
        <label>2</label>
    </ligand>
</feature>
<evidence type="ECO:0000256" key="6">
    <source>
        <dbReference type="NCBIfam" id="TIGR01227"/>
    </source>
</evidence>
<dbReference type="NCBIfam" id="TIGR01227">
    <property type="entry name" value="hutG"/>
    <property type="match status" value="1"/>
</dbReference>
<comment type="similarity">
    <text evidence="5 7">Belongs to the arginase family.</text>
</comment>
<keyword evidence="4 5" id="KW-0464">Manganese</keyword>
<organism evidence="8 9">
    <name type="scientific">Fontibacter flavus</name>
    <dbReference type="NCBI Taxonomy" id="654838"/>
    <lineage>
        <taxon>Bacteria</taxon>
        <taxon>Pseudomonadati</taxon>
        <taxon>Bacteroidota</taxon>
        <taxon>Cytophagia</taxon>
        <taxon>Cytophagales</taxon>
        <taxon>Cyclobacteriaceae</taxon>
        <taxon>Fontibacter</taxon>
    </lineage>
</organism>
<comment type="cofactor">
    <cofactor evidence="5">
        <name>Mn(2+)</name>
        <dbReference type="ChEBI" id="CHEBI:29035"/>
    </cofactor>
    <text evidence="5">Binds 2 manganese ions per subunit.</text>
</comment>
<keyword evidence="1 5" id="KW-0479">Metal-binding</keyword>
<feature type="binding site" evidence="5">
    <location>
        <position position="129"/>
    </location>
    <ligand>
        <name>Mn(2+)</name>
        <dbReference type="ChEBI" id="CHEBI:29035"/>
        <label>1</label>
    </ligand>
</feature>
<dbReference type="GO" id="GO:0050415">
    <property type="term" value="F:formimidoylglutamase activity"/>
    <property type="evidence" value="ECO:0007669"/>
    <property type="project" value="UniProtKB-EC"/>
</dbReference>
<gene>
    <name evidence="5 8" type="primary">hutG</name>
    <name evidence="8" type="ORF">ACFFIP_17930</name>
</gene>
<feature type="binding site" evidence="5">
    <location>
        <position position="246"/>
    </location>
    <ligand>
        <name>Mn(2+)</name>
        <dbReference type="ChEBI" id="CHEBI:29035"/>
        <label>1</label>
    </ligand>
</feature>
<dbReference type="InterPro" id="IPR006035">
    <property type="entry name" value="Ureohydrolase"/>
</dbReference>
<keyword evidence="3 5" id="KW-0369">Histidine metabolism</keyword>
<dbReference type="Gene3D" id="3.40.800.10">
    <property type="entry name" value="Ureohydrolase domain"/>
    <property type="match status" value="1"/>
</dbReference>
<evidence type="ECO:0000256" key="5">
    <source>
        <dbReference type="HAMAP-Rule" id="MF_00737"/>
    </source>
</evidence>
<feature type="binding site" evidence="5">
    <location>
        <position position="160"/>
    </location>
    <ligand>
        <name>Mn(2+)</name>
        <dbReference type="ChEBI" id="CHEBI:29035"/>
        <label>1</label>
    </ligand>
</feature>
<dbReference type="CDD" id="cd09988">
    <property type="entry name" value="Formimidoylglutamase"/>
    <property type="match status" value="1"/>
</dbReference>
<feature type="binding site" evidence="5">
    <location>
        <position position="248"/>
    </location>
    <ligand>
        <name>Mn(2+)</name>
        <dbReference type="ChEBI" id="CHEBI:29035"/>
        <label>2</label>
    </ligand>
</feature>
<evidence type="ECO:0000313" key="8">
    <source>
        <dbReference type="EMBL" id="MFC0264572.1"/>
    </source>
</evidence>
<comment type="caution">
    <text evidence="8">The sequence shown here is derived from an EMBL/GenBank/DDBJ whole genome shotgun (WGS) entry which is preliminary data.</text>
</comment>
<reference evidence="8 9" key="1">
    <citation type="submission" date="2024-09" db="EMBL/GenBank/DDBJ databases">
        <authorList>
            <person name="Sun Q."/>
            <person name="Mori K."/>
        </authorList>
    </citation>
    <scope>NUCLEOTIDE SEQUENCE [LARGE SCALE GENOMIC DNA]</scope>
    <source>
        <strain evidence="8 9">CCM 7650</strain>
    </source>
</reference>
<dbReference type="PIRSF" id="PIRSF036979">
    <property type="entry name" value="Arginase"/>
    <property type="match status" value="1"/>
</dbReference>
<dbReference type="PANTHER" id="PTHR11358:SF35">
    <property type="entry name" value="FORMIMIDOYLGLUTAMASE"/>
    <property type="match status" value="1"/>
</dbReference>
<feature type="binding site" evidence="5">
    <location>
        <position position="156"/>
    </location>
    <ligand>
        <name>Mn(2+)</name>
        <dbReference type="ChEBI" id="CHEBI:29035"/>
        <label>1</label>
    </ligand>
</feature>
<dbReference type="SUPFAM" id="SSF52768">
    <property type="entry name" value="Arginase/deacetylase"/>
    <property type="match status" value="1"/>
</dbReference>
<dbReference type="PRINTS" id="PR00116">
    <property type="entry name" value="ARGINASE"/>
</dbReference>
<dbReference type="EC" id="3.5.3.8" evidence="5 6"/>
<keyword evidence="9" id="KW-1185">Reference proteome</keyword>
<dbReference type="PROSITE" id="PS51409">
    <property type="entry name" value="ARGINASE_2"/>
    <property type="match status" value="1"/>
</dbReference>
<evidence type="ECO:0000256" key="2">
    <source>
        <dbReference type="ARBA" id="ARBA00022801"/>
    </source>
</evidence>
<keyword evidence="2 5" id="KW-0378">Hydrolase</keyword>
<dbReference type="HAMAP" id="MF_00737">
    <property type="entry name" value="Formimidoylglutam"/>
    <property type="match status" value="1"/>
</dbReference>
<evidence type="ECO:0000256" key="3">
    <source>
        <dbReference type="ARBA" id="ARBA00022808"/>
    </source>
</evidence>
<dbReference type="Pfam" id="PF00491">
    <property type="entry name" value="Arginase"/>
    <property type="match status" value="1"/>
</dbReference>
<evidence type="ECO:0000256" key="7">
    <source>
        <dbReference type="PROSITE-ProRule" id="PRU00742"/>
    </source>
</evidence>
<dbReference type="RefSeq" id="WP_382389137.1">
    <property type="nucleotide sequence ID" value="NZ_JBHLWI010000069.1"/>
</dbReference>
<evidence type="ECO:0000313" key="9">
    <source>
        <dbReference type="Proteomes" id="UP001589797"/>
    </source>
</evidence>
<comment type="function">
    <text evidence="5">Catalyzes the conversion of N-formimidoyl-L-glutamate to L-glutamate and formamide.</text>
</comment>
<comment type="catalytic activity">
    <reaction evidence="5">
        <text>N-formimidoyl-L-glutamate + H2O = formamide + L-glutamate</text>
        <dbReference type="Rhea" id="RHEA:22492"/>
        <dbReference type="ChEBI" id="CHEBI:15377"/>
        <dbReference type="ChEBI" id="CHEBI:16397"/>
        <dbReference type="ChEBI" id="CHEBI:29985"/>
        <dbReference type="ChEBI" id="CHEBI:58928"/>
        <dbReference type="EC" id="3.5.3.8"/>
    </reaction>
</comment>
<sequence>MTLHLPTSPSIWSGRNSETLSYFYQAMNCLTTLDPHTNPDGKYVAILGYVGDEGVKRNLGRPGATKGPEMIRRLMASMAYHLPANYHLLDLGDIQTLDGDMEASHELITQTVRSLLSKRIFPVLIGGGHDLAYAHGKGVFEHVHQKSEKLGIINLDAHFDLRVKSAGKGHSGSPFLQLGEEFPNDFHYLCLGIQRAANPPLLFETAKRLKAEWMEIEDFTLDNWQEITILLDEFCSKVNKIYLSIDLDGFSSAYAPGVSAPSPSGFSPELAFKVLDWIAKTGKLISMDVVELNPKYDQDNSTARLAARCVEFVLRKLS</sequence>
<evidence type="ECO:0000256" key="1">
    <source>
        <dbReference type="ARBA" id="ARBA00022723"/>
    </source>
</evidence>
<dbReference type="PANTHER" id="PTHR11358">
    <property type="entry name" value="ARGINASE/AGMATINASE"/>
    <property type="match status" value="1"/>
</dbReference>
<proteinExistence type="inferred from homology"/>
<evidence type="ECO:0000256" key="4">
    <source>
        <dbReference type="ARBA" id="ARBA00023211"/>
    </source>
</evidence>
<dbReference type="EMBL" id="JBHLWI010000069">
    <property type="protein sequence ID" value="MFC0264572.1"/>
    <property type="molecule type" value="Genomic_DNA"/>
</dbReference>
<dbReference type="InterPro" id="IPR023696">
    <property type="entry name" value="Ureohydrolase_dom_sf"/>
</dbReference>
<name>A0ABV6FXQ0_9BACT</name>